<reference evidence="2 3" key="1">
    <citation type="journal article" date="2018" name="Nat. Ecol. Evol.">
        <title>Shark genomes provide insights into elasmobranch evolution and the origin of vertebrates.</title>
        <authorList>
            <person name="Hara Y"/>
            <person name="Yamaguchi K"/>
            <person name="Onimaru K"/>
            <person name="Kadota M"/>
            <person name="Koyanagi M"/>
            <person name="Keeley SD"/>
            <person name="Tatsumi K"/>
            <person name="Tanaka K"/>
            <person name="Motone F"/>
            <person name="Kageyama Y"/>
            <person name="Nozu R"/>
            <person name="Adachi N"/>
            <person name="Nishimura O"/>
            <person name="Nakagawa R"/>
            <person name="Tanegashima C"/>
            <person name="Kiyatake I"/>
            <person name="Matsumoto R"/>
            <person name="Murakumo K"/>
            <person name="Nishida K"/>
            <person name="Terakita A"/>
            <person name="Kuratani S"/>
            <person name="Sato K"/>
            <person name="Hyodo S Kuraku.S."/>
        </authorList>
    </citation>
    <scope>NUCLEOTIDE SEQUENCE [LARGE SCALE GENOMIC DNA]</scope>
</reference>
<evidence type="ECO:0000313" key="2">
    <source>
        <dbReference type="EMBL" id="GCC21564.1"/>
    </source>
</evidence>
<evidence type="ECO:0000256" key="1">
    <source>
        <dbReference type="SAM" id="MobiDB-lite"/>
    </source>
</evidence>
<feature type="region of interest" description="Disordered" evidence="1">
    <location>
        <begin position="1"/>
        <end position="20"/>
    </location>
</feature>
<evidence type="ECO:0000313" key="3">
    <source>
        <dbReference type="Proteomes" id="UP000287033"/>
    </source>
</evidence>
<organism evidence="2 3">
    <name type="scientific">Chiloscyllium punctatum</name>
    <name type="common">Brownbanded bambooshark</name>
    <name type="synonym">Hemiscyllium punctatum</name>
    <dbReference type="NCBI Taxonomy" id="137246"/>
    <lineage>
        <taxon>Eukaryota</taxon>
        <taxon>Metazoa</taxon>
        <taxon>Chordata</taxon>
        <taxon>Craniata</taxon>
        <taxon>Vertebrata</taxon>
        <taxon>Chondrichthyes</taxon>
        <taxon>Elasmobranchii</taxon>
        <taxon>Galeomorphii</taxon>
        <taxon>Galeoidea</taxon>
        <taxon>Orectolobiformes</taxon>
        <taxon>Hemiscylliidae</taxon>
        <taxon>Chiloscyllium</taxon>
    </lineage>
</organism>
<feature type="region of interest" description="Disordered" evidence="1">
    <location>
        <begin position="53"/>
        <end position="116"/>
    </location>
</feature>
<dbReference type="Proteomes" id="UP000287033">
    <property type="component" value="Unassembled WGS sequence"/>
</dbReference>
<feature type="compositionally biased region" description="Low complexity" evidence="1">
    <location>
        <begin position="11"/>
        <end position="20"/>
    </location>
</feature>
<gene>
    <name evidence="2" type="ORF">chiPu_0020038</name>
</gene>
<protein>
    <submittedName>
        <fullName evidence="2">Uncharacterized protein</fullName>
    </submittedName>
</protein>
<feature type="compositionally biased region" description="Basic residues" evidence="1">
    <location>
        <begin position="61"/>
        <end position="116"/>
    </location>
</feature>
<comment type="caution">
    <text evidence="2">The sequence shown here is derived from an EMBL/GenBank/DDBJ whole genome shotgun (WGS) entry which is preliminary data.</text>
</comment>
<keyword evidence="3" id="KW-1185">Reference proteome</keyword>
<sequence>MADNVPVRCDAPVAAAPESATVPAAAVSKMKAVHRPQKGGGSATTVAAEQILEAEGEARVRPKGRGTKKKVAPRRGAAKRTKKAAAKNPRKRTAAKPRKAPKRVAGGKRATAGRKK</sequence>
<accession>A0A401RTU1</accession>
<dbReference type="EMBL" id="BEZZ01002312">
    <property type="protein sequence ID" value="GCC21564.1"/>
    <property type="molecule type" value="Genomic_DNA"/>
</dbReference>
<proteinExistence type="predicted"/>
<name>A0A401RTU1_CHIPU</name>
<dbReference type="AlphaFoldDB" id="A0A401RTU1"/>